<evidence type="ECO:0000259" key="2">
    <source>
        <dbReference type="Pfam" id="PF11274"/>
    </source>
</evidence>
<dbReference type="Proteomes" id="UP000663827">
    <property type="component" value="Unassembled WGS sequence"/>
</dbReference>
<dbReference type="Proteomes" id="UP000663850">
    <property type="component" value="Unassembled WGS sequence"/>
</dbReference>
<sequence length="311" mass="34604">MPNRNKTRYEFGLTPVHINNIPPLNVLLEAANALLASTVRWPPGKTYYDGLVQTFSHKEASGPNWHGRLSYHPIEHGTFHEFWEVIGTRHCQAQEEYVPELVSAAHLEPYLEGDYNGWTYHYSYSPPMSPRTFTVLLATSLDDKPPRQGWVINIPFDVGDNEGLKALEEKGVRGRFTSVDRLLEVDGKVEWIQHQDNAFFLSRARAAMIYQIGGSIPNFISERGMPRQLAERVGQVIEYMAARREGQTGRRPKLVSRSSSQSIIKRAKRRSMQALTSIGAGASCSAPNTPESAATRDGVSPTAGARPSSAA</sequence>
<feature type="domain" description="DUF3074" evidence="2">
    <location>
        <begin position="65"/>
        <end position="240"/>
    </location>
</feature>
<feature type="region of interest" description="Disordered" evidence="1">
    <location>
        <begin position="243"/>
        <end position="311"/>
    </location>
</feature>
<evidence type="ECO:0000313" key="4">
    <source>
        <dbReference type="EMBL" id="CAE7183524.1"/>
    </source>
</evidence>
<dbReference type="EMBL" id="CAJMWZ010000998">
    <property type="protein sequence ID" value="CAE6429967.1"/>
    <property type="molecule type" value="Genomic_DNA"/>
</dbReference>
<dbReference type="PANTHER" id="PTHR40370">
    <property type="entry name" value="EXPRESSED PROTEIN"/>
    <property type="match status" value="1"/>
</dbReference>
<name>A0A8H3E5M0_9AGAM</name>
<gene>
    <name evidence="4" type="ORF">RDB_LOCUS119853</name>
    <name evidence="3" type="ORF">RDB_LOCUS18479</name>
</gene>
<organism evidence="4 5">
    <name type="scientific">Rhizoctonia solani</name>
    <dbReference type="NCBI Taxonomy" id="456999"/>
    <lineage>
        <taxon>Eukaryota</taxon>
        <taxon>Fungi</taxon>
        <taxon>Dikarya</taxon>
        <taxon>Basidiomycota</taxon>
        <taxon>Agaricomycotina</taxon>
        <taxon>Agaricomycetes</taxon>
        <taxon>Cantharellales</taxon>
        <taxon>Ceratobasidiaceae</taxon>
        <taxon>Rhizoctonia</taxon>
    </lineage>
</organism>
<evidence type="ECO:0000256" key="1">
    <source>
        <dbReference type="SAM" id="MobiDB-lite"/>
    </source>
</evidence>
<dbReference type="EMBL" id="CAJNJQ010002730">
    <property type="protein sequence ID" value="CAE7183524.1"/>
    <property type="molecule type" value="Genomic_DNA"/>
</dbReference>
<evidence type="ECO:0000313" key="5">
    <source>
        <dbReference type="Proteomes" id="UP000663827"/>
    </source>
</evidence>
<comment type="caution">
    <text evidence="4">The sequence shown here is derived from an EMBL/GenBank/DDBJ whole genome shotgun (WGS) entry which is preliminary data.</text>
</comment>
<reference evidence="4" key="1">
    <citation type="submission" date="2021-01" db="EMBL/GenBank/DDBJ databases">
        <authorList>
            <person name="Kaushik A."/>
        </authorList>
    </citation>
    <scope>NUCLEOTIDE SEQUENCE</scope>
    <source>
        <strain evidence="4">AG5</strain>
        <strain evidence="3">Type strain: AG8-Rh-89/</strain>
    </source>
</reference>
<dbReference type="PANTHER" id="PTHR40370:SF1">
    <property type="entry name" value="DUF3074 DOMAIN-CONTAINING PROTEIN"/>
    <property type="match status" value="1"/>
</dbReference>
<dbReference type="AlphaFoldDB" id="A0A8H3E5M0"/>
<dbReference type="InterPro" id="IPR024500">
    <property type="entry name" value="DUF3074"/>
</dbReference>
<protein>
    <recommendedName>
        <fullName evidence="2">DUF3074 domain-containing protein</fullName>
    </recommendedName>
</protein>
<proteinExistence type="predicted"/>
<dbReference type="Pfam" id="PF11274">
    <property type="entry name" value="DUF3074"/>
    <property type="match status" value="1"/>
</dbReference>
<accession>A0A8H3E5M0</accession>
<evidence type="ECO:0000313" key="3">
    <source>
        <dbReference type="EMBL" id="CAE6429967.1"/>
    </source>
</evidence>